<evidence type="ECO:0000313" key="9">
    <source>
        <dbReference type="EMBL" id="KAK8083348.1"/>
    </source>
</evidence>
<evidence type="ECO:0000256" key="3">
    <source>
        <dbReference type="ARBA" id="ARBA00022475"/>
    </source>
</evidence>
<dbReference type="Proteomes" id="UP001446871">
    <property type="component" value="Unassembled WGS sequence"/>
</dbReference>
<feature type="compositionally biased region" description="Polar residues" evidence="7">
    <location>
        <begin position="313"/>
        <end position="328"/>
    </location>
</feature>
<feature type="transmembrane region" description="Helical" evidence="8">
    <location>
        <begin position="1016"/>
        <end position="1042"/>
    </location>
</feature>
<sequence>MDHQSDQAETQKQGYIAVPRDLFAQHQPERIPVRNTEISPGTSLRPSPSSISLRPPSTRPASIRSNGSNNGSSRHALLKSEVSQHHSTEKDLPAPPILTQNTPLLLKDPSPAADVKPLPLPKDETRNDSLDNLDSEPVATNIDVKPHPPPPKEPVTTDIDIKPLPPPKEEIRNDSLDKIDSELVATNSEERKPPGIVCIDPNLHAPGAHSKVHHPGLVSRADFCDAGTEVERDSPIRTPETQGSLSPPQIITGRVFRTLTGGDICEAEVDVSEHFHKDHSAMTKVRPAMQTVLQEVSHSGHEGISKVRPADISDSTTVIRQSESSHGPQPNDPYRHGTHEHLGHVSVDKVQSYHSLPKSPSASPEGTHSVPRLSIGTSLPPGQPLIEEEESSKVASYWGGIPIQFNSRKERLGTTEESLPRSGRESLEESPLVNVDNSKQPTSMKVEHENQPRPNTRSFSVNALQDRLGLQQTSNQERRSTSHVLRGLERINQENKPNRQAQSFLPEGLDPRRATQWLRELLKYKKSTKHQLTQLPEKMHPRHEKHSHQSSLDDSGKEALTAVTTFSDKNAADAHAINDAMSNLEQLLNEALNIADNASEPNEQTHIDDGVIDDRHWYNRKDVLSEISRPASVHESLLGDMSEDDEYLPGFCTPPIVFIGAVEGLAHGCEALPLRSMERKGLLPPGVPRDKVTGPHLPRRKSSLHMRTTQQRDYSPVLPMPPPDKQLKRKSIHLSPYAYIEDDPTRISKRHTKDVPNSREVRKYIRVFHRPPFTSRLSSKSVSKKAKRQEFPYRQQKPLTEIRRMEADACSLDGSASGDEIAAGTRSQQQSPIDLAGTGVQPPDHPHHRITANATGASIRQSARNKARELRNVSLRGRSHVSIRDTNFSLTKSRKRQHIARDWSPIRKYYAATVACISTALIGILIGIYAGLVPSIQYFIVDFNHSAILGNVGLYLGMALPTFTCWPLPLLHGRKPYILTSLAVAMPLLFPQALAISTPRITYTSLWTTALLLSRALMGVALGFASMNFHSILTDLFGVSLMSRNPHGELVDDYDVRRHGGGLGVWLGIWTWCFIGSLGLGFLIGALVINTLQPSWGIYISIILIAGALILNVLTPEVRRSAWRRSVAEVKVGDRVSRRVARGEVMMHRVKDGPRWWGQEMYHGIALSLEMLRQPGFATMAVYLAWIYAQIVLIIVLLGSLTSRYYRLHSPLVGAAVSSVAIGALIAVPFQKANIFSRARYNPVATNSMTITSNLAWTSHLVRRAVFILVLPIAGAMYAVFSYGPPVPVAVPCLFAALVGFLSCLAISECNGIIMETWDCSDLEPGMTGRSKNPNSVEKCTNYSSFPRVTAGYAVVHTFGFIFAAGATGIGGMARRNLGQRAATGVVAAILFILTLLLISVLIRFRHVQIIPDSRTAEMERWTEARRDSVRRRESAIAAAKATGRTDLGAIPEEDVGWRPLVIGNPLDKNRRMNILELGSLTRWSEIRRKNRLIDEGTHLNRQALEAARTELGHRGMEVYGDLQRGSAMVGELVRKVSKRSLRSRRSDTSSDEEGGQNHRSGNTGPVRAGFGHSHVSYPAELFTERECVMGQTVEEEGEESSLIDEPPQDVYARSRSQDPKSPRTPKVQPYAGFEQQQVRGGLHDSPTDGHEADTEDGGREHASHMATNIEDPGPDGTRHIMLRARRKE</sequence>
<feature type="transmembrane region" description="Helical" evidence="8">
    <location>
        <begin position="1382"/>
        <end position="1405"/>
    </location>
</feature>
<name>A0ABR1WIQ7_9PEZI</name>
<comment type="caution">
    <text evidence="9">The sequence shown here is derived from an EMBL/GenBank/DDBJ whole genome shotgun (WGS) entry which is preliminary data.</text>
</comment>
<feature type="region of interest" description="Disordered" evidence="7">
    <location>
        <begin position="1536"/>
        <end position="1573"/>
    </location>
</feature>
<feature type="compositionally biased region" description="Basic and acidic residues" evidence="7">
    <location>
        <begin position="298"/>
        <end position="311"/>
    </location>
</feature>
<keyword evidence="3" id="KW-1003">Cell membrane</keyword>
<reference evidence="9 10" key="1">
    <citation type="submission" date="2023-01" db="EMBL/GenBank/DDBJ databases">
        <title>Analysis of 21 Apiospora genomes using comparative genomics revels a genus with tremendous synthesis potential of carbohydrate active enzymes and secondary metabolites.</title>
        <authorList>
            <person name="Sorensen T."/>
        </authorList>
    </citation>
    <scope>NUCLEOTIDE SEQUENCE [LARGE SCALE GENOMIC DNA]</scope>
    <source>
        <strain evidence="9 10">CBS 83171</strain>
    </source>
</reference>
<feature type="transmembrane region" description="Helical" evidence="8">
    <location>
        <begin position="977"/>
        <end position="996"/>
    </location>
</feature>
<keyword evidence="5 8" id="KW-1133">Transmembrane helix</keyword>
<proteinExistence type="predicted"/>
<evidence type="ECO:0000256" key="2">
    <source>
        <dbReference type="ARBA" id="ARBA00022448"/>
    </source>
</evidence>
<accession>A0ABR1WIQ7</accession>
<dbReference type="InterPro" id="IPR036259">
    <property type="entry name" value="MFS_trans_sf"/>
</dbReference>
<feature type="region of interest" description="Disordered" evidence="7">
    <location>
        <begin position="813"/>
        <end position="845"/>
    </location>
</feature>
<feature type="transmembrane region" description="Helical" evidence="8">
    <location>
        <begin position="1096"/>
        <end position="1115"/>
    </location>
</feature>
<evidence type="ECO:0000256" key="7">
    <source>
        <dbReference type="SAM" id="MobiDB-lite"/>
    </source>
</evidence>
<dbReference type="Gene3D" id="1.20.1250.20">
    <property type="entry name" value="MFS general substrate transporter like domains"/>
    <property type="match status" value="1"/>
</dbReference>
<feature type="transmembrane region" description="Helical" evidence="8">
    <location>
        <begin position="1351"/>
        <end position="1370"/>
    </location>
</feature>
<feature type="compositionally biased region" description="Polar residues" evidence="7">
    <location>
        <begin position="452"/>
        <end position="463"/>
    </location>
</feature>
<feature type="region of interest" description="Disordered" evidence="7">
    <location>
        <begin position="409"/>
        <end position="508"/>
    </location>
</feature>
<feature type="transmembrane region" description="Helical" evidence="8">
    <location>
        <begin position="1181"/>
        <end position="1202"/>
    </location>
</feature>
<keyword evidence="4 8" id="KW-0812">Transmembrane</keyword>
<feature type="compositionally biased region" description="Basic and acidic residues" evidence="7">
    <location>
        <begin position="82"/>
        <end position="92"/>
    </location>
</feature>
<dbReference type="SUPFAM" id="SSF103473">
    <property type="entry name" value="MFS general substrate transporter"/>
    <property type="match status" value="1"/>
</dbReference>
<evidence type="ECO:0000256" key="6">
    <source>
        <dbReference type="ARBA" id="ARBA00023136"/>
    </source>
</evidence>
<keyword evidence="2" id="KW-0813">Transport</keyword>
<feature type="compositionally biased region" description="Polar residues" evidence="7">
    <location>
        <begin position="352"/>
        <end position="366"/>
    </location>
</feature>
<protein>
    <recommendedName>
        <fullName evidence="11">Polyamine transport protein</fullName>
    </recommendedName>
</protein>
<feature type="compositionally biased region" description="Basic and acidic residues" evidence="7">
    <location>
        <begin position="333"/>
        <end position="347"/>
    </location>
</feature>
<gene>
    <name evidence="9" type="ORF">PG996_002129</name>
</gene>
<feature type="transmembrane region" description="Helical" evidence="8">
    <location>
        <begin position="909"/>
        <end position="932"/>
    </location>
</feature>
<evidence type="ECO:0000256" key="5">
    <source>
        <dbReference type="ARBA" id="ARBA00022989"/>
    </source>
</evidence>
<feature type="region of interest" description="Disordered" evidence="7">
    <location>
        <begin position="296"/>
        <end position="385"/>
    </location>
</feature>
<keyword evidence="6 8" id="KW-0472">Membrane</keyword>
<dbReference type="EMBL" id="JAQQWM010000001">
    <property type="protein sequence ID" value="KAK8083348.1"/>
    <property type="molecule type" value="Genomic_DNA"/>
</dbReference>
<feature type="region of interest" description="Disordered" evidence="7">
    <location>
        <begin position="534"/>
        <end position="556"/>
    </location>
</feature>
<feature type="transmembrane region" description="Helical" evidence="8">
    <location>
        <begin position="1063"/>
        <end position="1090"/>
    </location>
</feature>
<comment type="subcellular location">
    <subcellularLocation>
        <location evidence="1">Cell membrane</location>
        <topology evidence="1">Multi-pass membrane protein</topology>
    </subcellularLocation>
</comment>
<feature type="transmembrane region" description="Helical" evidence="8">
    <location>
        <begin position="1208"/>
        <end position="1230"/>
    </location>
</feature>
<dbReference type="CDD" id="cd06174">
    <property type="entry name" value="MFS"/>
    <property type="match status" value="1"/>
</dbReference>
<keyword evidence="10" id="KW-1185">Reference proteome</keyword>
<evidence type="ECO:0000313" key="10">
    <source>
        <dbReference type="Proteomes" id="UP001446871"/>
    </source>
</evidence>
<dbReference type="PANTHER" id="PTHR23502">
    <property type="entry name" value="MAJOR FACILITATOR SUPERFAMILY"/>
    <property type="match status" value="1"/>
</dbReference>
<feature type="region of interest" description="Disordered" evidence="7">
    <location>
        <begin position="1593"/>
        <end position="1689"/>
    </location>
</feature>
<evidence type="ECO:0000256" key="1">
    <source>
        <dbReference type="ARBA" id="ARBA00004651"/>
    </source>
</evidence>
<feature type="transmembrane region" description="Helical" evidence="8">
    <location>
        <begin position="1265"/>
        <end position="1283"/>
    </location>
</feature>
<feature type="compositionally biased region" description="Basic and acidic residues" evidence="7">
    <location>
        <begin position="409"/>
        <end position="427"/>
    </location>
</feature>
<feature type="region of interest" description="Disordered" evidence="7">
    <location>
        <begin position="682"/>
        <end position="728"/>
    </location>
</feature>
<evidence type="ECO:0000256" key="4">
    <source>
        <dbReference type="ARBA" id="ARBA00022692"/>
    </source>
</evidence>
<evidence type="ECO:0008006" key="11">
    <source>
        <dbReference type="Google" id="ProtNLM"/>
    </source>
</evidence>
<dbReference type="PANTHER" id="PTHR23502:SF186">
    <property type="entry name" value="MAJOR FACILITATOR SUPERFAMILY (MFS) PROFILE DOMAIN-CONTAINING PROTEIN"/>
    <property type="match status" value="1"/>
</dbReference>
<feature type="compositionally biased region" description="Low complexity" evidence="7">
    <location>
        <begin position="42"/>
        <end position="73"/>
    </location>
</feature>
<evidence type="ECO:0000256" key="8">
    <source>
        <dbReference type="SAM" id="Phobius"/>
    </source>
</evidence>
<feature type="compositionally biased region" description="Basic and acidic residues" evidence="7">
    <location>
        <begin position="476"/>
        <end position="497"/>
    </location>
</feature>
<feature type="compositionally biased region" description="Acidic residues" evidence="7">
    <location>
        <begin position="1594"/>
        <end position="1603"/>
    </location>
</feature>
<feature type="compositionally biased region" description="Basic and acidic residues" evidence="7">
    <location>
        <begin position="1642"/>
        <end position="1664"/>
    </location>
</feature>
<feature type="region of interest" description="Disordered" evidence="7">
    <location>
        <begin position="1"/>
        <end position="172"/>
    </location>
</feature>
<feature type="transmembrane region" description="Helical" evidence="8">
    <location>
        <begin position="1289"/>
        <end position="1308"/>
    </location>
</feature>
<organism evidence="9 10">
    <name type="scientific">Apiospora saccharicola</name>
    <dbReference type="NCBI Taxonomy" id="335842"/>
    <lineage>
        <taxon>Eukaryota</taxon>
        <taxon>Fungi</taxon>
        <taxon>Dikarya</taxon>
        <taxon>Ascomycota</taxon>
        <taxon>Pezizomycotina</taxon>
        <taxon>Sordariomycetes</taxon>
        <taxon>Xylariomycetidae</taxon>
        <taxon>Amphisphaeriales</taxon>
        <taxon>Apiosporaceae</taxon>
        <taxon>Apiospora</taxon>
    </lineage>
</organism>